<dbReference type="EMBL" id="BAAAZE010000008">
    <property type="protein sequence ID" value="GAA4020047.1"/>
    <property type="molecule type" value="Genomic_DNA"/>
</dbReference>
<accession>A0ABP7T4F6</accession>
<protein>
    <submittedName>
        <fullName evidence="1">Uncharacterized protein</fullName>
    </submittedName>
</protein>
<evidence type="ECO:0000313" key="1">
    <source>
        <dbReference type="EMBL" id="GAA4020047.1"/>
    </source>
</evidence>
<organism evidence="1 2">
    <name type="scientific">Actimicrobium antarcticum</name>
    <dbReference type="NCBI Taxonomy" id="1051899"/>
    <lineage>
        <taxon>Bacteria</taxon>
        <taxon>Pseudomonadati</taxon>
        <taxon>Pseudomonadota</taxon>
        <taxon>Betaproteobacteria</taxon>
        <taxon>Burkholderiales</taxon>
        <taxon>Oxalobacteraceae</taxon>
        <taxon>Actimicrobium</taxon>
    </lineage>
</organism>
<proteinExistence type="predicted"/>
<name>A0ABP7T4F6_9BURK</name>
<keyword evidence="2" id="KW-1185">Reference proteome</keyword>
<dbReference type="Proteomes" id="UP001501353">
    <property type="component" value="Unassembled WGS sequence"/>
</dbReference>
<reference evidence="2" key="1">
    <citation type="journal article" date="2019" name="Int. J. Syst. Evol. Microbiol.">
        <title>The Global Catalogue of Microorganisms (GCM) 10K type strain sequencing project: providing services to taxonomists for standard genome sequencing and annotation.</title>
        <authorList>
            <consortium name="The Broad Institute Genomics Platform"/>
            <consortium name="The Broad Institute Genome Sequencing Center for Infectious Disease"/>
            <person name="Wu L."/>
            <person name="Ma J."/>
        </authorList>
    </citation>
    <scope>NUCLEOTIDE SEQUENCE [LARGE SCALE GENOMIC DNA]</scope>
    <source>
        <strain evidence="2">JCM 16673</strain>
    </source>
</reference>
<evidence type="ECO:0000313" key="2">
    <source>
        <dbReference type="Proteomes" id="UP001501353"/>
    </source>
</evidence>
<comment type="caution">
    <text evidence="1">The sequence shown here is derived from an EMBL/GenBank/DDBJ whole genome shotgun (WGS) entry which is preliminary data.</text>
</comment>
<gene>
    <name evidence="1" type="ORF">GCM10022212_15490</name>
</gene>
<sequence>MVAFHLSVMATLWFCHEQILEWALQGPSDPRLRRRAVPVAHDVPDCGPGSCTERFVADGTYANAVSALVDTTLHHFVSANGAHLGPDPSVQMSYETPRYLHDAVGSARSGSGKIRLSIENVVKQARFISSGNADAALMQSVYHECTHALGSAAFVKSARRLGVKMVKADPYLRRSGNPQRNDVVMEALTAALENVPGITGRTYSSEWTGLMVDRRRRPVSWRQFGVHLVDQLGEATIKKAVFSNDAVAVRALEGYIDELIRTQPRKVLVLPVV</sequence>